<feature type="domain" description="Mediator complex subunit 15 KIX" evidence="4">
    <location>
        <begin position="14"/>
        <end position="84"/>
    </location>
</feature>
<proteinExistence type="predicted"/>
<sequence>MEDKSWKKEDEFTEFRHQSVQSFLETIVKHQPHLKPDRLFKILARSRKIERRIFKSANNQQDYHQKVSMNLYRLEKKNYKHRSAQVSQASSSTKLSILYESVSLAYVVQVLSLETEIKTTFQQPTNPQHKDKFQVAHNYRMKLPDARDVTHRNVPSKVLFENRDEVWPKLKQLRDLHFNELTIINEFLLERTKQKLHDAQMLQLIAWLELLRRILRGLSTPKEDLPKKFLRGTIHQLEKQIHDIVRIFRDSLAEISASIQDPDPCSGTSRIDSKSKASTSLSGEASSTPPPSLQSDKKVAAGYYFTATDAQSLRNISLRLLDLQLSREGKREKKPSTEEQPPDKESK</sequence>
<dbReference type="AlphaFoldDB" id="A0A2R6W0R9"/>
<dbReference type="GO" id="GO:0003712">
    <property type="term" value="F:transcription coregulator activity"/>
    <property type="evidence" value="ECO:0007669"/>
    <property type="project" value="InterPro"/>
</dbReference>
<dbReference type="EMBL" id="KZ772865">
    <property type="protein sequence ID" value="PTQ27457.1"/>
    <property type="molecule type" value="Genomic_DNA"/>
</dbReference>
<feature type="compositionally biased region" description="Polar residues" evidence="3">
    <location>
        <begin position="266"/>
        <end position="287"/>
    </location>
</feature>
<evidence type="ECO:0000259" key="4">
    <source>
        <dbReference type="Pfam" id="PF16987"/>
    </source>
</evidence>
<dbReference type="GO" id="GO:0005634">
    <property type="term" value="C:nucleus"/>
    <property type="evidence" value="ECO:0007669"/>
    <property type="project" value="UniProtKB-SubCell"/>
</dbReference>
<dbReference type="Gene3D" id="1.10.246.20">
    <property type="entry name" value="Coactivator CBP, KIX domain"/>
    <property type="match status" value="1"/>
</dbReference>
<evidence type="ECO:0000256" key="2">
    <source>
        <dbReference type="ARBA" id="ARBA00023242"/>
    </source>
</evidence>
<dbReference type="InterPro" id="IPR036546">
    <property type="entry name" value="MED15_KIX"/>
</dbReference>
<evidence type="ECO:0000256" key="3">
    <source>
        <dbReference type="SAM" id="MobiDB-lite"/>
    </source>
</evidence>
<name>A0A2R6W0R9_MARPO</name>
<keyword evidence="2" id="KW-0539">Nucleus</keyword>
<dbReference type="InterPro" id="IPR036529">
    <property type="entry name" value="KIX_dom_sf"/>
</dbReference>
<reference evidence="5" key="2">
    <citation type="submission" date="2017-12" db="EMBL/GenBank/DDBJ databases">
        <title>WGS assembly of Marchantia polymorpha.</title>
        <authorList>
            <person name="Bowman J.L."/>
            <person name="Kohchi T."/>
            <person name="Yamato K.T."/>
            <person name="Jenkins J."/>
            <person name="Shu S."/>
            <person name="Ishizaki K."/>
            <person name="Yamaoka S."/>
            <person name="Nishihama R."/>
            <person name="Nakamura Y."/>
            <person name="Berger F."/>
            <person name="Adam C."/>
            <person name="Aki S.S."/>
            <person name="Althoff F."/>
            <person name="Araki T."/>
            <person name="Arteaga-Vazquez M.A."/>
            <person name="Balasubrmanian S."/>
            <person name="Bauer D."/>
            <person name="Boehm C.R."/>
            <person name="Briginshaw L."/>
            <person name="Caballero-Perez J."/>
            <person name="Catarino B."/>
            <person name="Chen F."/>
            <person name="Chiyoda S."/>
            <person name="Chovatia M."/>
            <person name="Davies K.M."/>
            <person name="Delmans M."/>
            <person name="Demura T."/>
            <person name="Dierschke T."/>
            <person name="Dolan L."/>
            <person name="Dorantes-Acosta A.E."/>
            <person name="Eklund D.M."/>
            <person name="Florent S.N."/>
            <person name="Flores-Sandoval E."/>
            <person name="Fujiyama A."/>
            <person name="Fukuzawa H."/>
            <person name="Galik B."/>
            <person name="Grimanelli D."/>
            <person name="Grimwood J."/>
            <person name="Grossniklaus U."/>
            <person name="Hamada T."/>
            <person name="Haseloff J."/>
            <person name="Hetherington A.J."/>
            <person name="Higo A."/>
            <person name="Hirakawa Y."/>
            <person name="Hundley H.N."/>
            <person name="Ikeda Y."/>
            <person name="Inoue K."/>
            <person name="Inoue S."/>
            <person name="Ishida S."/>
            <person name="Jia Q."/>
            <person name="Kakita M."/>
            <person name="Kanazawa T."/>
            <person name="Kawai Y."/>
            <person name="Kawashima T."/>
            <person name="Kennedy M."/>
            <person name="Kinose K."/>
            <person name="Kinoshita T."/>
            <person name="Kohara Y."/>
            <person name="Koide E."/>
            <person name="Komatsu K."/>
            <person name="Kopischke S."/>
            <person name="Kubo M."/>
            <person name="Kyozuka J."/>
            <person name="Lagercrantz U."/>
            <person name="Lin S.S."/>
            <person name="Lindquist E."/>
            <person name="Lipzen A.M."/>
            <person name="Lu C."/>
            <person name="Luna E.D."/>
            <person name="Martienssen R.A."/>
            <person name="Minamino N."/>
            <person name="Mizutani M."/>
            <person name="Mizutani M."/>
            <person name="Mochizuki N."/>
            <person name="Monte I."/>
            <person name="Mosher R."/>
            <person name="Nagasaki H."/>
            <person name="Nakagami H."/>
            <person name="Naramoto S."/>
            <person name="Nishitani K."/>
            <person name="Ohtani M."/>
            <person name="Okamoto T."/>
            <person name="Okumura M."/>
            <person name="Phillips J."/>
            <person name="Pollak B."/>
            <person name="Reinders A."/>
            <person name="Roevekamp M."/>
            <person name="Sano R."/>
            <person name="Sawa S."/>
            <person name="Schmid M.W."/>
            <person name="Shirakawa M."/>
            <person name="Solano R."/>
            <person name="Spunde A."/>
            <person name="Suetsugu N."/>
            <person name="Sugano S."/>
            <person name="Sugiyama A."/>
            <person name="Sun R."/>
            <person name="Suzuki Y."/>
            <person name="Takenaka M."/>
            <person name="Takezawa D."/>
            <person name="Tomogane H."/>
            <person name="Tsuzuki M."/>
            <person name="Ueda T."/>
            <person name="Umeda M."/>
            <person name="Ward J.M."/>
            <person name="Watanabe Y."/>
            <person name="Yazaki K."/>
            <person name="Yokoyama R."/>
            <person name="Yoshitake Y."/>
            <person name="Yotsui I."/>
            <person name="Zachgo S."/>
            <person name="Schmutz J."/>
        </authorList>
    </citation>
    <scope>NUCLEOTIDE SEQUENCE [LARGE SCALE GENOMIC DNA]</scope>
    <source>
        <strain evidence="5">Tak-1</strain>
    </source>
</reference>
<feature type="region of interest" description="Disordered" evidence="3">
    <location>
        <begin position="259"/>
        <end position="296"/>
    </location>
</feature>
<feature type="region of interest" description="Disordered" evidence="3">
    <location>
        <begin position="324"/>
        <end position="347"/>
    </location>
</feature>
<dbReference type="Pfam" id="PF16987">
    <property type="entry name" value="KIX_2"/>
    <property type="match status" value="1"/>
</dbReference>
<feature type="compositionally biased region" description="Basic and acidic residues" evidence="3">
    <location>
        <begin position="325"/>
        <end position="347"/>
    </location>
</feature>
<protein>
    <recommendedName>
        <fullName evidence="4">Mediator complex subunit 15 KIX domain-containing protein</fullName>
    </recommendedName>
</protein>
<dbReference type="SUPFAM" id="SSF47040">
    <property type="entry name" value="Kix domain of CBP (creb binding protein)"/>
    <property type="match status" value="1"/>
</dbReference>
<dbReference type="Gramene" id="Mp5g01140.4">
    <property type="protein sequence ID" value="Mp5g01140.4.cds"/>
    <property type="gene ID" value="Mp5g01140"/>
</dbReference>
<dbReference type="GO" id="GO:0006355">
    <property type="term" value="P:regulation of DNA-templated transcription"/>
    <property type="evidence" value="ECO:0007669"/>
    <property type="project" value="InterPro"/>
</dbReference>
<comment type="subcellular location">
    <subcellularLocation>
        <location evidence="1">Nucleus</location>
    </subcellularLocation>
</comment>
<evidence type="ECO:0000256" key="1">
    <source>
        <dbReference type="ARBA" id="ARBA00004123"/>
    </source>
</evidence>
<organism evidence="5 6">
    <name type="scientific">Marchantia polymorpha</name>
    <name type="common">Common liverwort</name>
    <name type="synonym">Marchantia aquatica</name>
    <dbReference type="NCBI Taxonomy" id="3197"/>
    <lineage>
        <taxon>Eukaryota</taxon>
        <taxon>Viridiplantae</taxon>
        <taxon>Streptophyta</taxon>
        <taxon>Embryophyta</taxon>
        <taxon>Marchantiophyta</taxon>
        <taxon>Marchantiopsida</taxon>
        <taxon>Marchantiidae</taxon>
        <taxon>Marchantiales</taxon>
        <taxon>Marchantiaceae</taxon>
        <taxon>Marchantia</taxon>
    </lineage>
</organism>
<evidence type="ECO:0000313" key="5">
    <source>
        <dbReference type="EMBL" id="PTQ27457.1"/>
    </source>
</evidence>
<evidence type="ECO:0000313" key="6">
    <source>
        <dbReference type="Proteomes" id="UP000244005"/>
    </source>
</evidence>
<gene>
    <name evidence="5" type="ORF">MARPO_0197s0008</name>
</gene>
<accession>A0A2R6W0R9</accession>
<dbReference type="Gramene" id="Mp5g01140.1">
    <property type="protein sequence ID" value="Mp5g01140.1.cds"/>
    <property type="gene ID" value="Mp5g01140"/>
</dbReference>
<keyword evidence="6" id="KW-1185">Reference proteome</keyword>
<dbReference type="EMBL" id="KZ772865">
    <property type="protein sequence ID" value="PTQ27458.1"/>
    <property type="molecule type" value="Genomic_DNA"/>
</dbReference>
<reference evidence="6" key="1">
    <citation type="journal article" date="2017" name="Cell">
        <title>Insights into land plant evolution garnered from the Marchantia polymorpha genome.</title>
        <authorList>
            <person name="Bowman J.L."/>
            <person name="Kohchi T."/>
            <person name="Yamato K.T."/>
            <person name="Jenkins J."/>
            <person name="Shu S."/>
            <person name="Ishizaki K."/>
            <person name="Yamaoka S."/>
            <person name="Nishihama R."/>
            <person name="Nakamura Y."/>
            <person name="Berger F."/>
            <person name="Adam C."/>
            <person name="Aki S.S."/>
            <person name="Althoff F."/>
            <person name="Araki T."/>
            <person name="Arteaga-Vazquez M.A."/>
            <person name="Balasubrmanian S."/>
            <person name="Barry K."/>
            <person name="Bauer D."/>
            <person name="Boehm C.R."/>
            <person name="Briginshaw L."/>
            <person name="Caballero-Perez J."/>
            <person name="Catarino B."/>
            <person name="Chen F."/>
            <person name="Chiyoda S."/>
            <person name="Chovatia M."/>
            <person name="Davies K.M."/>
            <person name="Delmans M."/>
            <person name="Demura T."/>
            <person name="Dierschke T."/>
            <person name="Dolan L."/>
            <person name="Dorantes-Acosta A.E."/>
            <person name="Eklund D.M."/>
            <person name="Florent S.N."/>
            <person name="Flores-Sandoval E."/>
            <person name="Fujiyama A."/>
            <person name="Fukuzawa H."/>
            <person name="Galik B."/>
            <person name="Grimanelli D."/>
            <person name="Grimwood J."/>
            <person name="Grossniklaus U."/>
            <person name="Hamada T."/>
            <person name="Haseloff J."/>
            <person name="Hetherington A.J."/>
            <person name="Higo A."/>
            <person name="Hirakawa Y."/>
            <person name="Hundley H.N."/>
            <person name="Ikeda Y."/>
            <person name="Inoue K."/>
            <person name="Inoue S.I."/>
            <person name="Ishida S."/>
            <person name="Jia Q."/>
            <person name="Kakita M."/>
            <person name="Kanazawa T."/>
            <person name="Kawai Y."/>
            <person name="Kawashima T."/>
            <person name="Kennedy M."/>
            <person name="Kinose K."/>
            <person name="Kinoshita T."/>
            <person name="Kohara Y."/>
            <person name="Koide E."/>
            <person name="Komatsu K."/>
            <person name="Kopischke S."/>
            <person name="Kubo M."/>
            <person name="Kyozuka J."/>
            <person name="Lagercrantz U."/>
            <person name="Lin S.S."/>
            <person name="Lindquist E."/>
            <person name="Lipzen A.M."/>
            <person name="Lu C.W."/>
            <person name="De Luna E."/>
            <person name="Martienssen R.A."/>
            <person name="Minamino N."/>
            <person name="Mizutani M."/>
            <person name="Mizutani M."/>
            <person name="Mochizuki N."/>
            <person name="Monte I."/>
            <person name="Mosher R."/>
            <person name="Nagasaki H."/>
            <person name="Nakagami H."/>
            <person name="Naramoto S."/>
            <person name="Nishitani K."/>
            <person name="Ohtani M."/>
            <person name="Okamoto T."/>
            <person name="Okumura M."/>
            <person name="Phillips J."/>
            <person name="Pollak B."/>
            <person name="Reinders A."/>
            <person name="Rovekamp M."/>
            <person name="Sano R."/>
            <person name="Sawa S."/>
            <person name="Schmid M.W."/>
            <person name="Shirakawa M."/>
            <person name="Solano R."/>
            <person name="Spunde A."/>
            <person name="Suetsugu N."/>
            <person name="Sugano S."/>
            <person name="Sugiyama A."/>
            <person name="Sun R."/>
            <person name="Suzuki Y."/>
            <person name="Takenaka M."/>
            <person name="Takezawa D."/>
            <person name="Tomogane H."/>
            <person name="Tsuzuki M."/>
            <person name="Ueda T."/>
            <person name="Umeda M."/>
            <person name="Ward J.M."/>
            <person name="Watanabe Y."/>
            <person name="Yazaki K."/>
            <person name="Yokoyama R."/>
            <person name="Yoshitake Y."/>
            <person name="Yotsui I."/>
            <person name="Zachgo S."/>
            <person name="Schmutz J."/>
        </authorList>
    </citation>
    <scope>NUCLEOTIDE SEQUENCE [LARGE SCALE GENOMIC DNA]</scope>
    <source>
        <strain evidence="6">Tak-1</strain>
    </source>
</reference>
<dbReference type="Proteomes" id="UP000244005">
    <property type="component" value="Unassembled WGS sequence"/>
</dbReference>